<dbReference type="InterPro" id="IPR001077">
    <property type="entry name" value="COMT_C"/>
</dbReference>
<accession>A0A291QN97</accession>
<dbReference type="PANTHER" id="PTHR43712:SF2">
    <property type="entry name" value="O-METHYLTRANSFERASE CICE"/>
    <property type="match status" value="1"/>
</dbReference>
<dbReference type="Pfam" id="PF00891">
    <property type="entry name" value="Methyltransf_2"/>
    <property type="match status" value="1"/>
</dbReference>
<dbReference type="Pfam" id="PF08100">
    <property type="entry name" value="Dimerisation"/>
    <property type="match status" value="1"/>
</dbReference>
<keyword evidence="2 6" id="KW-0808">Transferase</keyword>
<keyword evidence="1 6" id="KW-0489">Methyltransferase</keyword>
<dbReference type="InterPro" id="IPR036390">
    <property type="entry name" value="WH_DNA-bd_sf"/>
</dbReference>
<dbReference type="PANTHER" id="PTHR43712">
    <property type="entry name" value="PUTATIVE (AFU_ORTHOLOGUE AFUA_4G14580)-RELATED"/>
    <property type="match status" value="1"/>
</dbReference>
<sequence>MAGPDARALPVHPADLALIDEAVEHVRTARTGDVVRRLMPGLAAAERAALVRHCALTHAAVLVSAPSVETLCATLRDRGLDAGKAVPSVIVRRRLAERYGRTPEGLRVDIVRVPVPGPVSVPAVAPAERAVEIFVLEAPPGAGLDAVAVRERAARHESHLALEVTEPDDVIMAGLRTTLVERGAMVPDGGGYNAREDATALYFRTGTGASTASGAERLELHARGDHRQALTAHLAAAAGQDPARRLLELCTGAWTTQALATAVRLGLPDALPTGAEPAVDAAELAARTGTDRDGTGRLLRYLASLDVVAADGDRYRLGPLGSVLRSDAPHSMAPLAELYGGPFYASFGELDHAVRTGEEAFKYLYGESHFTLFAARPELDVLFQRTMAASAAMFGPVAAAVAASGARLVVDVGGCDGELLARVLAAGPDLRGVLLEREHVLDSARARLTEAGVVDRCTLVAGDFTESVPPGGDVYLLSRILHDWDDDACLRILRRCADAMPQGAELLIVERLLPQDGRPSLATAWDLHMLCNVGGRERTEEHYGRLLAESGLGLCSVAPLPLDGFLLRARKAGGASAAL</sequence>
<dbReference type="EMBL" id="CP022685">
    <property type="protein sequence ID" value="ATL33042.1"/>
    <property type="molecule type" value="Genomic_DNA"/>
</dbReference>
<dbReference type="KEGG" id="sfk:KY5_8024"/>
<evidence type="ECO:0000313" key="6">
    <source>
        <dbReference type="EMBL" id="ATL33042.1"/>
    </source>
</evidence>
<evidence type="ECO:0000313" key="7">
    <source>
        <dbReference type="Proteomes" id="UP000221011"/>
    </source>
</evidence>
<dbReference type="InterPro" id="IPR016461">
    <property type="entry name" value="COMT-like"/>
</dbReference>
<dbReference type="InterPro" id="IPR036388">
    <property type="entry name" value="WH-like_DNA-bd_sf"/>
</dbReference>
<dbReference type="Gene3D" id="3.40.50.150">
    <property type="entry name" value="Vaccinia Virus protein VP39"/>
    <property type="match status" value="1"/>
</dbReference>
<dbReference type="GO" id="GO:0032259">
    <property type="term" value="P:methylation"/>
    <property type="evidence" value="ECO:0007669"/>
    <property type="project" value="UniProtKB-KW"/>
</dbReference>
<name>A0A291QN97_9ACTN</name>
<dbReference type="SUPFAM" id="SSF53335">
    <property type="entry name" value="S-adenosyl-L-methionine-dependent methyltransferases"/>
    <property type="match status" value="1"/>
</dbReference>
<keyword evidence="7" id="KW-1185">Reference proteome</keyword>
<evidence type="ECO:0000256" key="1">
    <source>
        <dbReference type="ARBA" id="ARBA00022603"/>
    </source>
</evidence>
<proteinExistence type="predicted"/>
<feature type="domain" description="O-methyltransferase dimerisation" evidence="5">
    <location>
        <begin position="247"/>
        <end position="324"/>
    </location>
</feature>
<reference evidence="6 7" key="1">
    <citation type="submission" date="2017-08" db="EMBL/GenBank/DDBJ databases">
        <title>Complete Genome Sequence of Streptomyces formicae KY5, the formicamycin producer.</title>
        <authorList>
            <person name="Holmes N.A."/>
            <person name="Devine R."/>
            <person name="Qin Z."/>
            <person name="Seipke R.F."/>
            <person name="Wilkinson B."/>
            <person name="Hutchings M.I."/>
        </authorList>
    </citation>
    <scope>NUCLEOTIDE SEQUENCE [LARGE SCALE GENOMIC DNA]</scope>
    <source>
        <strain evidence="6 7">KY5</strain>
    </source>
</reference>
<evidence type="ECO:0000259" key="4">
    <source>
        <dbReference type="Pfam" id="PF00891"/>
    </source>
</evidence>
<evidence type="ECO:0000256" key="2">
    <source>
        <dbReference type="ARBA" id="ARBA00022679"/>
    </source>
</evidence>
<dbReference type="Proteomes" id="UP000221011">
    <property type="component" value="Chromosome"/>
</dbReference>
<organism evidence="6 7">
    <name type="scientific">Streptomyces formicae</name>
    <dbReference type="NCBI Taxonomy" id="1616117"/>
    <lineage>
        <taxon>Bacteria</taxon>
        <taxon>Bacillati</taxon>
        <taxon>Actinomycetota</taxon>
        <taxon>Actinomycetes</taxon>
        <taxon>Kitasatosporales</taxon>
        <taxon>Streptomycetaceae</taxon>
        <taxon>Streptomyces</taxon>
    </lineage>
</organism>
<dbReference type="AlphaFoldDB" id="A0A291QN97"/>
<dbReference type="SUPFAM" id="SSF46785">
    <property type="entry name" value="Winged helix' DNA-binding domain"/>
    <property type="match status" value="1"/>
</dbReference>
<dbReference type="InterPro" id="IPR029063">
    <property type="entry name" value="SAM-dependent_MTases_sf"/>
</dbReference>
<evidence type="ECO:0000259" key="5">
    <source>
        <dbReference type="Pfam" id="PF08100"/>
    </source>
</evidence>
<dbReference type="Gene3D" id="1.10.287.1350">
    <property type="match status" value="1"/>
</dbReference>
<dbReference type="InterPro" id="IPR012967">
    <property type="entry name" value="COMT_dimerisation"/>
</dbReference>
<feature type="domain" description="O-methyltransferase C-terminal" evidence="4">
    <location>
        <begin position="347"/>
        <end position="551"/>
    </location>
</feature>
<dbReference type="Gene3D" id="1.10.10.10">
    <property type="entry name" value="Winged helix-like DNA-binding domain superfamily/Winged helix DNA-binding domain"/>
    <property type="match status" value="1"/>
</dbReference>
<protein>
    <submittedName>
        <fullName evidence="6">O-methyltransferase</fullName>
    </submittedName>
</protein>
<dbReference type="PROSITE" id="PS51683">
    <property type="entry name" value="SAM_OMT_II"/>
    <property type="match status" value="1"/>
</dbReference>
<evidence type="ECO:0000256" key="3">
    <source>
        <dbReference type="ARBA" id="ARBA00022691"/>
    </source>
</evidence>
<dbReference type="GO" id="GO:0046983">
    <property type="term" value="F:protein dimerization activity"/>
    <property type="evidence" value="ECO:0007669"/>
    <property type="project" value="InterPro"/>
</dbReference>
<gene>
    <name evidence="6" type="ORF">KY5_8024</name>
</gene>
<dbReference type="RefSeq" id="WP_098246877.1">
    <property type="nucleotide sequence ID" value="NZ_CP022685.1"/>
</dbReference>
<dbReference type="GO" id="GO:0008171">
    <property type="term" value="F:O-methyltransferase activity"/>
    <property type="evidence" value="ECO:0007669"/>
    <property type="project" value="InterPro"/>
</dbReference>
<keyword evidence="3" id="KW-0949">S-adenosyl-L-methionine</keyword>